<dbReference type="PANTHER" id="PTHR10694">
    <property type="entry name" value="LYSINE-SPECIFIC DEMETHYLASE"/>
    <property type="match status" value="1"/>
</dbReference>
<dbReference type="InterPro" id="IPR003347">
    <property type="entry name" value="JmjC_dom"/>
</dbReference>
<feature type="compositionally biased region" description="Polar residues" evidence="7">
    <location>
        <begin position="1164"/>
        <end position="1177"/>
    </location>
</feature>
<evidence type="ECO:0000256" key="6">
    <source>
        <dbReference type="ARBA" id="ARBA00049349"/>
    </source>
</evidence>
<feature type="compositionally biased region" description="Acidic residues" evidence="7">
    <location>
        <begin position="575"/>
        <end position="584"/>
    </location>
</feature>
<evidence type="ECO:0000313" key="12">
    <source>
        <dbReference type="Proteomes" id="UP001345013"/>
    </source>
</evidence>
<dbReference type="SMART" id="SM00545">
    <property type="entry name" value="JmjN"/>
    <property type="match status" value="1"/>
</dbReference>
<feature type="region of interest" description="Disordered" evidence="7">
    <location>
        <begin position="1047"/>
        <end position="1115"/>
    </location>
</feature>
<feature type="domain" description="JmjN" evidence="8">
    <location>
        <begin position="105"/>
        <end position="146"/>
    </location>
</feature>
<feature type="region of interest" description="Disordered" evidence="7">
    <location>
        <begin position="194"/>
        <end position="321"/>
    </location>
</feature>
<gene>
    <name evidence="11" type="ORF">LTR24_002382</name>
</gene>
<feature type="region of interest" description="Disordered" evidence="7">
    <location>
        <begin position="983"/>
        <end position="1005"/>
    </location>
</feature>
<feature type="compositionally biased region" description="Basic and acidic residues" evidence="7">
    <location>
        <begin position="16"/>
        <end position="26"/>
    </location>
</feature>
<feature type="compositionally biased region" description="Polar residues" evidence="7">
    <location>
        <begin position="28"/>
        <end position="40"/>
    </location>
</feature>
<feature type="region of interest" description="Disordered" evidence="7">
    <location>
        <begin position="850"/>
        <end position="884"/>
    </location>
</feature>
<dbReference type="Gene3D" id="2.60.120.650">
    <property type="entry name" value="Cupin"/>
    <property type="match status" value="2"/>
</dbReference>
<keyword evidence="4" id="KW-0863">Zinc-finger</keyword>
<feature type="region of interest" description="Disordered" evidence="7">
    <location>
        <begin position="1"/>
        <end position="63"/>
    </location>
</feature>
<dbReference type="InterPro" id="IPR055500">
    <property type="entry name" value="DUF7072"/>
</dbReference>
<dbReference type="SUPFAM" id="SSF51197">
    <property type="entry name" value="Clavaminate synthase-like"/>
    <property type="match status" value="1"/>
</dbReference>
<keyword evidence="12" id="KW-1185">Reference proteome</keyword>
<accession>A0ABR0KHS4</accession>
<organism evidence="11 12">
    <name type="scientific">Lithohypha guttulata</name>
    <dbReference type="NCBI Taxonomy" id="1690604"/>
    <lineage>
        <taxon>Eukaryota</taxon>
        <taxon>Fungi</taxon>
        <taxon>Dikarya</taxon>
        <taxon>Ascomycota</taxon>
        <taxon>Pezizomycotina</taxon>
        <taxon>Eurotiomycetes</taxon>
        <taxon>Chaetothyriomycetidae</taxon>
        <taxon>Chaetothyriales</taxon>
        <taxon>Trichomeriaceae</taxon>
        <taxon>Lithohypha</taxon>
    </lineage>
</organism>
<feature type="compositionally biased region" description="Low complexity" evidence="7">
    <location>
        <begin position="249"/>
        <end position="269"/>
    </location>
</feature>
<dbReference type="PANTHER" id="PTHR10694:SF7">
    <property type="entry name" value="[HISTONE H3]-TRIMETHYL-L-LYSINE(9) DEMETHYLASE"/>
    <property type="match status" value="1"/>
</dbReference>
<evidence type="ECO:0000313" key="11">
    <source>
        <dbReference type="EMBL" id="KAK5096941.1"/>
    </source>
</evidence>
<feature type="region of interest" description="Disordered" evidence="7">
    <location>
        <begin position="575"/>
        <end position="615"/>
    </location>
</feature>
<dbReference type="InterPro" id="IPR001965">
    <property type="entry name" value="Znf_PHD"/>
</dbReference>
<dbReference type="PROSITE" id="PS51805">
    <property type="entry name" value="EPHD"/>
    <property type="match status" value="1"/>
</dbReference>
<evidence type="ECO:0000256" key="5">
    <source>
        <dbReference type="ARBA" id="ARBA00022833"/>
    </source>
</evidence>
<sequence length="1576" mass="175313">MAAAQAFPVSPPAFHSSDEGKHDYHQSHVPSQVHTPPTTDEGSHKDDDAVSSSSLSDLDENVDLDVNMDGFDEEQNRQRFEDAARAGAEAEQHTQIKPHHYEGGVPVFQPTMEEFRDFQAFMAQADAYGMQCGIIKIVPPEEWKAARKALDELVKHIKIKNPLTQEFHGAQGIYTQRNMEKNRSYNVAQWKATCEQTENQPPAKRGEKRLNADKLLGRGSARKKGEGTPTPESGKRRGRPPKKRDSTTDPDSSLAAPPTPTSPDVTPVTIKVEEGEDELIREETPGPARRGRKPKGRQPRSSVKKEPGTGRSTETTVASRRLRNAREAVEVVDEEAFKDFDYRVYDNDQWTQERCDELEEKYWKSLNFSNPMYAADMPGSLFDDDTKEWNVAKLPNLLDWLGAPIPGVNTAYLYLGMWRATFAWHLEDVDLYSINYIHFGAPKQWYSVSQKDAPKFENAMKQIWPQDAKDCDQFLRHKTYLVSPSILKSKYGVEVNKIIHREGEFVVTFPIGYHSGYNLGYNCAESVNFAIENWLNYGKTARKCQCEADSVFIDVDWFIRRMNGEPSPEYEEIEITDDEDDLDDAEGRGTPAAVGRGRGKTAQKRKRSTKDVGPNKKAKKIVKIRKISKNQPCCLCPNDFAWDELLPTTNNQRAHRICAMYTPETYIATDAGSEKVFNVENISKARLDLRCHECKQKKGSCFQCSSAKCTRAYHATCAMHAGVQVDKGEIAVWHEGVEYRDIGFDWRCRLHRTVKRTRITSELSTMNHATDWLDNKELHEHIIGLVPGDVIQWQAFHGDEILAGVVDTKYDPGQNSLLVSVLPEQKVRREVDPAWILFVDSSTSCLQRPSANALDLPEDLQGKTAQLPGSTEKKPSVGDPFTEDPKTEWAEFVVELPPHNRWQKKVDLSKDKQIFYFLGKTSTDTKAQYTADPAKPIYDPACNFLDTVEPPRMAPPPQPKRQSLAATYPMISFAARNATIQTMRQQVAQQNPSTPTTHMGPKSESIMSAAREKVLELERSGQAPKPSQYRDLIAAAEARANESARILQRQQAVQAQSSSPGSFSASPSNIGIDQSAVARQKQFQQQASQHSRSMSSISQHGSPHQSPPLPLYTTNTAMTGYRPYHNITPNYSSNDNSRYGMMGSFTPQSMQYTHDWMNPPGRSPSFQSPAMPTMESNSPELVFKQPANFTHSPSAMQNSPLLPPSNPQSHAPSQSQMQSGQPFLGDSAVSRGTGGTPTTPSLKKEASSIESNRTTMSSLPPRTPTEIERQRRISNPSWPFKSPEQIMAQKGEREKNGSQSSGSRPVSRPGSGYSTKALPSPRLHATPYGPETQPPMYINPTATQLSSYAGTGHSRAKSMSVSAGLGKMGPPVHHSMPPFRRSMSSNNLTPMDLDVKADITGLRYDFANRSNRHMPVFGPHPMRPPSRSRRSTMPATAPPSIPDSPVAPASPGLESTLESRPTTRSGTPVNDRPPPPALASWQNHPGFWGKIATYFLRKHESSATVYKSPFGVGPTSSPDLVGMATGQGADTMMRMQGASSIGNDEGLAGRWLGDLDYGSRDVVEYWKGEHPLGMRP</sequence>
<dbReference type="Pfam" id="PF02375">
    <property type="entry name" value="JmjN"/>
    <property type="match status" value="1"/>
</dbReference>
<dbReference type="Proteomes" id="UP001345013">
    <property type="component" value="Unassembled WGS sequence"/>
</dbReference>
<dbReference type="SMART" id="SM00558">
    <property type="entry name" value="JmjC"/>
    <property type="match status" value="1"/>
</dbReference>
<dbReference type="InterPro" id="IPR034732">
    <property type="entry name" value="EPHD"/>
</dbReference>
<feature type="compositionally biased region" description="Basic and acidic residues" evidence="7">
    <location>
        <begin position="204"/>
        <end position="216"/>
    </location>
</feature>
<feature type="compositionally biased region" description="Polar residues" evidence="7">
    <location>
        <begin position="1456"/>
        <end position="1468"/>
    </location>
</feature>
<reference evidence="11 12" key="1">
    <citation type="submission" date="2023-08" db="EMBL/GenBank/DDBJ databases">
        <title>Black Yeasts Isolated from many extreme environments.</title>
        <authorList>
            <person name="Coleine C."/>
            <person name="Stajich J.E."/>
            <person name="Selbmann L."/>
        </authorList>
    </citation>
    <scope>NUCLEOTIDE SEQUENCE [LARGE SCALE GENOMIC DNA]</scope>
    <source>
        <strain evidence="11 12">CCFEE 5885</strain>
    </source>
</reference>
<dbReference type="Gene3D" id="3.30.40.10">
    <property type="entry name" value="Zinc/RING finger domain, C3HC4 (zinc finger)"/>
    <property type="match status" value="1"/>
</dbReference>
<keyword evidence="3" id="KW-0479">Metal-binding</keyword>
<feature type="compositionally biased region" description="Basic residues" evidence="7">
    <location>
        <begin position="289"/>
        <end position="298"/>
    </location>
</feature>
<dbReference type="PROSITE" id="PS51184">
    <property type="entry name" value="JMJC"/>
    <property type="match status" value="1"/>
</dbReference>
<dbReference type="Pfam" id="PF23258">
    <property type="entry name" value="DUF7072"/>
    <property type="match status" value="1"/>
</dbReference>
<comment type="similarity">
    <text evidence="1">Belongs to the JHDM3 histone demethylase family.</text>
</comment>
<proteinExistence type="inferred from homology"/>
<dbReference type="InterPro" id="IPR013083">
    <property type="entry name" value="Znf_RING/FYVE/PHD"/>
</dbReference>
<keyword evidence="5" id="KW-0862">Zinc</keyword>
<evidence type="ECO:0000256" key="7">
    <source>
        <dbReference type="SAM" id="MobiDB-lite"/>
    </source>
</evidence>
<evidence type="ECO:0000256" key="1">
    <source>
        <dbReference type="ARBA" id="ARBA00009711"/>
    </source>
</evidence>
<evidence type="ECO:0000259" key="8">
    <source>
        <dbReference type="PROSITE" id="PS51183"/>
    </source>
</evidence>
<feature type="compositionally biased region" description="Low complexity" evidence="7">
    <location>
        <begin position="1047"/>
        <end position="1102"/>
    </location>
</feature>
<feature type="region of interest" description="Disordered" evidence="7">
    <location>
        <begin position="1152"/>
        <end position="1177"/>
    </location>
</feature>
<dbReference type="CDD" id="cd15571">
    <property type="entry name" value="ePHD"/>
    <property type="match status" value="1"/>
</dbReference>
<evidence type="ECO:0000259" key="10">
    <source>
        <dbReference type="PROSITE" id="PS51805"/>
    </source>
</evidence>
<dbReference type="SMART" id="SM00249">
    <property type="entry name" value="PHD"/>
    <property type="match status" value="1"/>
</dbReference>
<evidence type="ECO:0000256" key="4">
    <source>
        <dbReference type="ARBA" id="ARBA00022771"/>
    </source>
</evidence>
<comment type="catalytic activity">
    <reaction evidence="6">
        <text>N(6),N(6),N(6)-trimethyl-L-lysyl(9)-[histone H3] + 2 2-oxoglutarate + 2 O2 = N(6)-methyl-L-lysyl(9)-[histone H3] + 2 formaldehyde + 2 succinate + 2 CO2</text>
        <dbReference type="Rhea" id="RHEA:60200"/>
        <dbReference type="Rhea" id="RHEA-COMP:15538"/>
        <dbReference type="Rhea" id="RHEA-COMP:15542"/>
        <dbReference type="ChEBI" id="CHEBI:15379"/>
        <dbReference type="ChEBI" id="CHEBI:16526"/>
        <dbReference type="ChEBI" id="CHEBI:16810"/>
        <dbReference type="ChEBI" id="CHEBI:16842"/>
        <dbReference type="ChEBI" id="CHEBI:30031"/>
        <dbReference type="ChEBI" id="CHEBI:61929"/>
        <dbReference type="ChEBI" id="CHEBI:61961"/>
        <dbReference type="EC" id="1.14.11.66"/>
    </reaction>
</comment>
<dbReference type="Pfam" id="PF02373">
    <property type="entry name" value="JmjC"/>
    <property type="match status" value="1"/>
</dbReference>
<dbReference type="EMBL" id="JAVRRG010000020">
    <property type="protein sequence ID" value="KAK5096941.1"/>
    <property type="molecule type" value="Genomic_DNA"/>
</dbReference>
<evidence type="ECO:0000256" key="3">
    <source>
        <dbReference type="ARBA" id="ARBA00022723"/>
    </source>
</evidence>
<comment type="caution">
    <text evidence="11">The sequence shown here is derived from an EMBL/GenBank/DDBJ whole genome shotgun (WGS) entry which is preliminary data.</text>
</comment>
<feature type="compositionally biased region" description="Polar residues" evidence="7">
    <location>
        <begin position="1248"/>
        <end position="1260"/>
    </location>
</feature>
<feature type="compositionally biased region" description="Polar residues" evidence="7">
    <location>
        <begin position="983"/>
        <end position="997"/>
    </location>
</feature>
<name>A0ABR0KHS4_9EURO</name>
<feature type="compositionally biased region" description="Basic residues" evidence="7">
    <location>
        <begin position="597"/>
        <end position="608"/>
    </location>
</feature>
<evidence type="ECO:0000259" key="9">
    <source>
        <dbReference type="PROSITE" id="PS51184"/>
    </source>
</evidence>
<feature type="compositionally biased region" description="Low complexity" evidence="7">
    <location>
        <begin position="1297"/>
        <end position="1314"/>
    </location>
</feature>
<feature type="compositionally biased region" description="Polar residues" evidence="7">
    <location>
        <begin position="1210"/>
        <end position="1221"/>
    </location>
</feature>
<dbReference type="Pfam" id="PF13832">
    <property type="entry name" value="zf-HC5HC2H_2"/>
    <property type="match status" value="1"/>
</dbReference>
<protein>
    <recommendedName>
        <fullName evidence="2">[histone H3]-trimethyl-L-lysine(9) demethylase</fullName>
        <ecNumber evidence="2">1.14.11.66</ecNumber>
    </recommendedName>
</protein>
<dbReference type="InterPro" id="IPR003349">
    <property type="entry name" value="JmjN"/>
</dbReference>
<dbReference type="PROSITE" id="PS51183">
    <property type="entry name" value="JMJN"/>
    <property type="match status" value="1"/>
</dbReference>
<dbReference type="EC" id="1.14.11.66" evidence="2"/>
<feature type="region of interest" description="Disordered" evidence="7">
    <location>
        <begin position="1411"/>
        <end position="1482"/>
    </location>
</feature>
<evidence type="ECO:0000256" key="2">
    <source>
        <dbReference type="ARBA" id="ARBA00012900"/>
    </source>
</evidence>
<feature type="domain" description="PHD-type" evidence="10">
    <location>
        <begin position="630"/>
        <end position="752"/>
    </location>
</feature>
<feature type="domain" description="JmjC" evidence="9">
    <location>
        <begin position="383"/>
        <end position="546"/>
    </location>
</feature>
<feature type="region of interest" description="Disordered" evidence="7">
    <location>
        <begin position="1190"/>
        <end position="1334"/>
    </location>
</feature>